<feature type="chain" id="PRO_5042179841" evidence="1">
    <location>
        <begin position="28"/>
        <end position="266"/>
    </location>
</feature>
<sequence>MVSIRSMFKLTLTACLLLDSTVILARASGILACTAWEITNVPTAGMTDITFSMTIAEADHISGYYFAQEFTFHNLSSENFGHLGYIGLQPRPDEEGRPRLHAAFSSFVPGTISSTNANCIPSADGGPGSSCWWDFDAVYGRTYELEVQKNLGIWIGTVVDTVTGERIQIGSWILPQEAEGIMGGNLGFVEWYPWNGVEPENHCAKLPYQRTIFGAPKTSSPGAVGTQGLGYFNPANDCEGQIAFSTQMDISGGVEMVSGFQGQTGY</sequence>
<dbReference type="AlphaFoldDB" id="A0AAD7JZR6"/>
<accession>A0AAD7JZR6</accession>
<keyword evidence="3" id="KW-1185">Reference proteome</keyword>
<gene>
    <name evidence="2" type="ORF">B0H16DRAFT_1763325</name>
</gene>
<organism evidence="2 3">
    <name type="scientific">Mycena metata</name>
    <dbReference type="NCBI Taxonomy" id="1033252"/>
    <lineage>
        <taxon>Eukaryota</taxon>
        <taxon>Fungi</taxon>
        <taxon>Dikarya</taxon>
        <taxon>Basidiomycota</taxon>
        <taxon>Agaricomycotina</taxon>
        <taxon>Agaricomycetes</taxon>
        <taxon>Agaricomycetidae</taxon>
        <taxon>Agaricales</taxon>
        <taxon>Marasmiineae</taxon>
        <taxon>Mycenaceae</taxon>
        <taxon>Mycena</taxon>
    </lineage>
</organism>
<evidence type="ECO:0000313" key="3">
    <source>
        <dbReference type="Proteomes" id="UP001215598"/>
    </source>
</evidence>
<protein>
    <submittedName>
        <fullName evidence="2">Uncharacterized protein</fullName>
    </submittedName>
</protein>
<dbReference type="EMBL" id="JARKIB010000012">
    <property type="protein sequence ID" value="KAJ7773842.1"/>
    <property type="molecule type" value="Genomic_DNA"/>
</dbReference>
<comment type="caution">
    <text evidence="2">The sequence shown here is derived from an EMBL/GenBank/DDBJ whole genome shotgun (WGS) entry which is preliminary data.</text>
</comment>
<keyword evidence="1" id="KW-0732">Signal</keyword>
<dbReference type="Proteomes" id="UP001215598">
    <property type="component" value="Unassembled WGS sequence"/>
</dbReference>
<proteinExistence type="predicted"/>
<reference evidence="2" key="1">
    <citation type="submission" date="2023-03" db="EMBL/GenBank/DDBJ databases">
        <title>Massive genome expansion in bonnet fungi (Mycena s.s.) driven by repeated elements and novel gene families across ecological guilds.</title>
        <authorList>
            <consortium name="Lawrence Berkeley National Laboratory"/>
            <person name="Harder C.B."/>
            <person name="Miyauchi S."/>
            <person name="Viragh M."/>
            <person name="Kuo A."/>
            <person name="Thoen E."/>
            <person name="Andreopoulos B."/>
            <person name="Lu D."/>
            <person name="Skrede I."/>
            <person name="Drula E."/>
            <person name="Henrissat B."/>
            <person name="Morin E."/>
            <person name="Kohler A."/>
            <person name="Barry K."/>
            <person name="LaButti K."/>
            <person name="Morin E."/>
            <person name="Salamov A."/>
            <person name="Lipzen A."/>
            <person name="Mereny Z."/>
            <person name="Hegedus B."/>
            <person name="Baldrian P."/>
            <person name="Stursova M."/>
            <person name="Weitz H."/>
            <person name="Taylor A."/>
            <person name="Grigoriev I.V."/>
            <person name="Nagy L.G."/>
            <person name="Martin F."/>
            <person name="Kauserud H."/>
        </authorList>
    </citation>
    <scope>NUCLEOTIDE SEQUENCE</scope>
    <source>
        <strain evidence="2">CBHHK182m</strain>
    </source>
</reference>
<evidence type="ECO:0000313" key="2">
    <source>
        <dbReference type="EMBL" id="KAJ7773842.1"/>
    </source>
</evidence>
<evidence type="ECO:0000256" key="1">
    <source>
        <dbReference type="SAM" id="SignalP"/>
    </source>
</evidence>
<name>A0AAD7JZR6_9AGAR</name>
<feature type="signal peptide" evidence="1">
    <location>
        <begin position="1"/>
        <end position="27"/>
    </location>
</feature>